<dbReference type="Proteomes" id="UP000323257">
    <property type="component" value="Unassembled WGS sequence"/>
</dbReference>
<organism evidence="5 6">
    <name type="scientific">Paenibacillus methanolicus</name>
    <dbReference type="NCBI Taxonomy" id="582686"/>
    <lineage>
        <taxon>Bacteria</taxon>
        <taxon>Bacillati</taxon>
        <taxon>Bacillota</taxon>
        <taxon>Bacilli</taxon>
        <taxon>Bacillales</taxon>
        <taxon>Paenibacillaceae</taxon>
        <taxon>Paenibacillus</taxon>
    </lineage>
</organism>
<dbReference type="InterPro" id="IPR003593">
    <property type="entry name" value="AAA+_ATPase"/>
</dbReference>
<dbReference type="PROSITE" id="PS50893">
    <property type="entry name" value="ABC_TRANSPORTER_2"/>
    <property type="match status" value="1"/>
</dbReference>
<dbReference type="SMART" id="SM00382">
    <property type="entry name" value="AAA"/>
    <property type="match status" value="1"/>
</dbReference>
<reference evidence="5 6" key="1">
    <citation type="submission" date="2019-07" db="EMBL/GenBank/DDBJ databases">
        <title>Genomic Encyclopedia of Type Strains, Phase III (KMG-III): the genomes of soil and plant-associated and newly described type strains.</title>
        <authorList>
            <person name="Whitman W."/>
        </authorList>
    </citation>
    <scope>NUCLEOTIDE SEQUENCE [LARGE SCALE GENOMIC DNA]</scope>
    <source>
        <strain evidence="5 6">BL24</strain>
    </source>
</reference>
<accession>A0A5S5BQN1</accession>
<dbReference type="GO" id="GO:0016887">
    <property type="term" value="F:ATP hydrolysis activity"/>
    <property type="evidence" value="ECO:0007669"/>
    <property type="project" value="InterPro"/>
</dbReference>
<keyword evidence="1" id="KW-0813">Transport</keyword>
<evidence type="ECO:0000259" key="4">
    <source>
        <dbReference type="PROSITE" id="PS50893"/>
    </source>
</evidence>
<protein>
    <submittedName>
        <fullName evidence="5">Putative ABC transport system ATP-binding protein</fullName>
    </submittedName>
</protein>
<dbReference type="GO" id="GO:0022857">
    <property type="term" value="F:transmembrane transporter activity"/>
    <property type="evidence" value="ECO:0007669"/>
    <property type="project" value="UniProtKB-ARBA"/>
</dbReference>
<dbReference type="AlphaFoldDB" id="A0A5S5BQN1"/>
<name>A0A5S5BQN1_9BACL</name>
<dbReference type="FunFam" id="3.40.50.300:FF:000032">
    <property type="entry name" value="Export ABC transporter ATP-binding protein"/>
    <property type="match status" value="1"/>
</dbReference>
<dbReference type="PANTHER" id="PTHR24220:SF685">
    <property type="entry name" value="ABC TRANSPORTER RELATED"/>
    <property type="match status" value="1"/>
</dbReference>
<dbReference type="InterPro" id="IPR017871">
    <property type="entry name" value="ABC_transporter-like_CS"/>
</dbReference>
<dbReference type="PROSITE" id="PS00211">
    <property type="entry name" value="ABC_TRANSPORTER_1"/>
    <property type="match status" value="1"/>
</dbReference>
<dbReference type="OrthoDB" id="9791546at2"/>
<evidence type="ECO:0000313" key="6">
    <source>
        <dbReference type="Proteomes" id="UP000323257"/>
    </source>
</evidence>
<dbReference type="GO" id="GO:0005886">
    <property type="term" value="C:plasma membrane"/>
    <property type="evidence" value="ECO:0007669"/>
    <property type="project" value="TreeGrafter"/>
</dbReference>
<dbReference type="SUPFAM" id="SSF52540">
    <property type="entry name" value="P-loop containing nucleoside triphosphate hydrolases"/>
    <property type="match status" value="1"/>
</dbReference>
<dbReference type="PANTHER" id="PTHR24220">
    <property type="entry name" value="IMPORT ATP-BINDING PROTEIN"/>
    <property type="match status" value="1"/>
</dbReference>
<gene>
    <name evidence="5" type="ORF">BCM02_11431</name>
</gene>
<dbReference type="GO" id="GO:0005524">
    <property type="term" value="F:ATP binding"/>
    <property type="evidence" value="ECO:0007669"/>
    <property type="project" value="UniProtKB-KW"/>
</dbReference>
<sequence>MWGLNAKKSEFSTNNEAKAPAVCLDNIAKTYPGKVGVHALQGVSVSFASGTFTAIMGPSGSGKSTLLHCAAGLDQPSSGQVKYGDIDISRLREPKLTKVRRERVGFVFQSFNLIESLNVWQNVLLPGRLAGRRADKKWAREVLERVGLKGKENARPGELSGGQQQRVALARALAAKPEVLFADEPTGALDLRTGIEVLRLIRDAVDKLGQTVIMVTHDASAAAWADQVLFLADGELIGMMQSPTAQQISERMMELNTR</sequence>
<keyword evidence="6" id="KW-1185">Reference proteome</keyword>
<dbReference type="Pfam" id="PF00005">
    <property type="entry name" value="ABC_tran"/>
    <property type="match status" value="1"/>
</dbReference>
<dbReference type="InterPro" id="IPR017911">
    <property type="entry name" value="MacB-like_ATP-bd"/>
</dbReference>
<dbReference type="InterPro" id="IPR027417">
    <property type="entry name" value="P-loop_NTPase"/>
</dbReference>
<dbReference type="CDD" id="cd03255">
    <property type="entry name" value="ABC_MJ0796_LolCDE_FtsE"/>
    <property type="match status" value="1"/>
</dbReference>
<evidence type="ECO:0000256" key="2">
    <source>
        <dbReference type="ARBA" id="ARBA00022741"/>
    </source>
</evidence>
<evidence type="ECO:0000313" key="5">
    <source>
        <dbReference type="EMBL" id="TYP69515.1"/>
    </source>
</evidence>
<feature type="domain" description="ABC transporter" evidence="4">
    <location>
        <begin position="22"/>
        <end position="258"/>
    </location>
</feature>
<proteinExistence type="predicted"/>
<dbReference type="RefSeq" id="WP_148932907.1">
    <property type="nucleotide sequence ID" value="NZ_VNHS01000014.1"/>
</dbReference>
<dbReference type="GO" id="GO:0098796">
    <property type="term" value="C:membrane protein complex"/>
    <property type="evidence" value="ECO:0007669"/>
    <property type="project" value="UniProtKB-ARBA"/>
</dbReference>
<keyword evidence="2" id="KW-0547">Nucleotide-binding</keyword>
<evidence type="ECO:0000256" key="1">
    <source>
        <dbReference type="ARBA" id="ARBA00022448"/>
    </source>
</evidence>
<comment type="caution">
    <text evidence="5">The sequence shown here is derived from an EMBL/GenBank/DDBJ whole genome shotgun (WGS) entry which is preliminary data.</text>
</comment>
<dbReference type="EMBL" id="VNHS01000014">
    <property type="protein sequence ID" value="TYP69515.1"/>
    <property type="molecule type" value="Genomic_DNA"/>
</dbReference>
<dbReference type="Gene3D" id="3.40.50.300">
    <property type="entry name" value="P-loop containing nucleotide triphosphate hydrolases"/>
    <property type="match status" value="1"/>
</dbReference>
<keyword evidence="3 5" id="KW-0067">ATP-binding</keyword>
<dbReference type="InterPro" id="IPR003439">
    <property type="entry name" value="ABC_transporter-like_ATP-bd"/>
</dbReference>
<dbReference type="InterPro" id="IPR015854">
    <property type="entry name" value="ABC_transpr_LolD-like"/>
</dbReference>
<evidence type="ECO:0000256" key="3">
    <source>
        <dbReference type="ARBA" id="ARBA00022840"/>
    </source>
</evidence>